<gene>
    <name evidence="1" type="ORF">CHX27_14310</name>
</gene>
<dbReference type="EMBL" id="NOXX01000225">
    <property type="protein sequence ID" value="OYQ39567.1"/>
    <property type="molecule type" value="Genomic_DNA"/>
</dbReference>
<evidence type="ECO:0000313" key="2">
    <source>
        <dbReference type="Proteomes" id="UP000216035"/>
    </source>
</evidence>
<evidence type="ECO:0000313" key="1">
    <source>
        <dbReference type="EMBL" id="OYQ39567.1"/>
    </source>
</evidence>
<sequence length="258" mass="30187">MKENLRFNNDFLEAYDYSKANGLYLGLGNPMGKILLIGKETSDDKIGFDEMSKVNLKSWNDIISTNKSIEDVGFLEDNALFPWKGQKFTIRRIKKDGTISGETGTSTTWYYYQYLTDLILKKTPKVKEDLIDFHEYCFQSEMNQLNAKKSNDIPKNDLRRIKSIKDREKLLALNYFRNFDVIILASGHYHKDFDFDIQKTFGVKWTGNTNVLSKGNWYNLHYDNLEKPKRILIHTRQFSTLITKELIEAIANECRSFI</sequence>
<name>A0A255ZDD4_9FLAO</name>
<organism evidence="1 2">
    <name type="scientific">Flavobacterium aurantiibacter</name>
    <dbReference type="NCBI Taxonomy" id="2023067"/>
    <lineage>
        <taxon>Bacteria</taxon>
        <taxon>Pseudomonadati</taxon>
        <taxon>Bacteroidota</taxon>
        <taxon>Flavobacteriia</taxon>
        <taxon>Flavobacteriales</taxon>
        <taxon>Flavobacteriaceae</taxon>
        <taxon>Flavobacterium</taxon>
    </lineage>
</organism>
<dbReference type="AlphaFoldDB" id="A0A255ZDD4"/>
<keyword evidence="2" id="KW-1185">Reference proteome</keyword>
<dbReference type="Proteomes" id="UP000216035">
    <property type="component" value="Unassembled WGS sequence"/>
</dbReference>
<dbReference type="RefSeq" id="WP_094487440.1">
    <property type="nucleotide sequence ID" value="NZ_NOXX01000225.1"/>
</dbReference>
<protein>
    <submittedName>
        <fullName evidence="1">Uncharacterized protein</fullName>
    </submittedName>
</protein>
<comment type="caution">
    <text evidence="1">The sequence shown here is derived from an EMBL/GenBank/DDBJ whole genome shotgun (WGS) entry which is preliminary data.</text>
</comment>
<reference evidence="1 2" key="1">
    <citation type="submission" date="2017-07" db="EMBL/GenBank/DDBJ databases">
        <title>Flavobacterium cyanobacteriorum sp. nov., isolated from cyanobacterial aggregates in a eutrophic lake.</title>
        <authorList>
            <person name="Cai H."/>
        </authorList>
    </citation>
    <scope>NUCLEOTIDE SEQUENCE [LARGE SCALE GENOMIC DNA]</scope>
    <source>
        <strain evidence="1 2">TH167</strain>
    </source>
</reference>
<accession>A0A255ZDD4</accession>
<proteinExistence type="predicted"/>
<dbReference type="OrthoDB" id="1075713at2"/>